<name>A0A6M3KFG0_9ZZZZ</name>
<protein>
    <submittedName>
        <fullName evidence="1">Uncharacterized protein</fullName>
    </submittedName>
</protein>
<sequence>MSVISNVSRTFFNGYNVATTNWIYNSSDGNNATTGWISAKADNVVVQVCVASLYTKAMLYRIEGRQTNGLSRPASIYVTSVAAAHGVDVLHEVSEKIDQIRVGARLAVVTASITGSPCNFYAAAILTEIK</sequence>
<gene>
    <name evidence="1" type="ORF">MM415A00749_0003</name>
</gene>
<reference evidence="1" key="1">
    <citation type="submission" date="2020-03" db="EMBL/GenBank/DDBJ databases">
        <title>The deep terrestrial virosphere.</title>
        <authorList>
            <person name="Holmfeldt K."/>
            <person name="Nilsson E."/>
            <person name="Simone D."/>
            <person name="Lopez-Fernandez M."/>
            <person name="Wu X."/>
            <person name="de Brujin I."/>
            <person name="Lundin D."/>
            <person name="Andersson A."/>
            <person name="Bertilsson S."/>
            <person name="Dopson M."/>
        </authorList>
    </citation>
    <scope>NUCLEOTIDE SEQUENCE</scope>
    <source>
        <strain evidence="1">MM415A00749</strain>
    </source>
</reference>
<dbReference type="EMBL" id="MT142415">
    <property type="protein sequence ID" value="QJA80275.1"/>
    <property type="molecule type" value="Genomic_DNA"/>
</dbReference>
<evidence type="ECO:0000313" key="1">
    <source>
        <dbReference type="EMBL" id="QJA80275.1"/>
    </source>
</evidence>
<accession>A0A6M3KFG0</accession>
<dbReference type="AlphaFoldDB" id="A0A6M3KFG0"/>
<organism evidence="1">
    <name type="scientific">viral metagenome</name>
    <dbReference type="NCBI Taxonomy" id="1070528"/>
    <lineage>
        <taxon>unclassified sequences</taxon>
        <taxon>metagenomes</taxon>
        <taxon>organismal metagenomes</taxon>
    </lineage>
</organism>
<proteinExistence type="predicted"/>